<evidence type="ECO:0000256" key="2">
    <source>
        <dbReference type="ARBA" id="ARBA00022692"/>
    </source>
</evidence>
<dbReference type="CDD" id="cd06257">
    <property type="entry name" value="DnaJ"/>
    <property type="match status" value="1"/>
</dbReference>
<dbReference type="SMART" id="SM00271">
    <property type="entry name" value="DnaJ"/>
    <property type="match status" value="1"/>
</dbReference>
<comment type="subcellular location">
    <subcellularLocation>
        <location evidence="1">Endoplasmic reticulum membrane</location>
        <topology evidence="1">Single-pass membrane protein</topology>
    </subcellularLocation>
</comment>
<dbReference type="EMBL" id="CAJPIZ010020783">
    <property type="protein sequence ID" value="CAG2117417.1"/>
    <property type="molecule type" value="Genomic_DNA"/>
</dbReference>
<sequence>PESTPGEPSGPRSRSRSNSFGRNGDKSNLNSNSNAGYSQPTSSSPHREYTSEQLSAVQQVKKCKDYYEILGVNKEATDSDVKRQYRKLALQFHPDKNKAPGAAEAFKMIGTAFAVLSDAEKRKQYDLYGSEEQQRKRSQTQYYENGYYDYNRGFDGDINADEIFNMFFGGGFPSGNVYVRRPNRYRETHRHHNQNQEVASGYNVLLQMMPVLVLLCLSLMSTFFVSDPTYSLSRTQKYEYERKTSNLEVPYFVKENFERENKGSIRRIEQQVEEDYVSNLRASCFRERNYKESMIWRARNFRDKDLEDRAKGLKTPSCDHLHKISQQYVLW</sequence>
<keyword evidence="2" id="KW-0812">Transmembrane</keyword>
<dbReference type="PROSITE" id="PS00636">
    <property type="entry name" value="DNAJ_1"/>
    <property type="match status" value="1"/>
</dbReference>
<dbReference type="PANTHER" id="PTHR43908:SF3">
    <property type="entry name" value="AT29763P-RELATED"/>
    <property type="match status" value="1"/>
</dbReference>
<dbReference type="InterPro" id="IPR015399">
    <property type="entry name" value="DUF1977_DnaJ-like"/>
</dbReference>
<dbReference type="PANTHER" id="PTHR43908">
    <property type="entry name" value="AT29763P-RELATED"/>
    <property type="match status" value="1"/>
</dbReference>
<evidence type="ECO:0000256" key="6">
    <source>
        <dbReference type="SAM" id="MobiDB-lite"/>
    </source>
</evidence>
<organism evidence="8">
    <name type="scientific">Medioppia subpectinata</name>
    <dbReference type="NCBI Taxonomy" id="1979941"/>
    <lineage>
        <taxon>Eukaryota</taxon>
        <taxon>Metazoa</taxon>
        <taxon>Ecdysozoa</taxon>
        <taxon>Arthropoda</taxon>
        <taxon>Chelicerata</taxon>
        <taxon>Arachnida</taxon>
        <taxon>Acari</taxon>
        <taxon>Acariformes</taxon>
        <taxon>Sarcoptiformes</taxon>
        <taxon>Oribatida</taxon>
        <taxon>Brachypylina</taxon>
        <taxon>Oppioidea</taxon>
        <taxon>Oppiidae</taxon>
        <taxon>Medioppia</taxon>
    </lineage>
</organism>
<gene>
    <name evidence="8" type="ORF">OSB1V03_LOCUS17370</name>
</gene>
<feature type="non-terminal residue" evidence="8">
    <location>
        <position position="1"/>
    </location>
</feature>
<feature type="compositionally biased region" description="Polar residues" evidence="6">
    <location>
        <begin position="26"/>
        <end position="44"/>
    </location>
</feature>
<keyword evidence="3" id="KW-0256">Endoplasmic reticulum</keyword>
<protein>
    <recommendedName>
        <fullName evidence="7">J domain-containing protein</fullName>
    </recommendedName>
</protein>
<reference evidence="8" key="1">
    <citation type="submission" date="2020-11" db="EMBL/GenBank/DDBJ databases">
        <authorList>
            <person name="Tran Van P."/>
        </authorList>
    </citation>
    <scope>NUCLEOTIDE SEQUENCE</scope>
</reference>
<dbReference type="PROSITE" id="PS50076">
    <property type="entry name" value="DNAJ_2"/>
    <property type="match status" value="1"/>
</dbReference>
<dbReference type="SUPFAM" id="SSF46565">
    <property type="entry name" value="Chaperone J-domain"/>
    <property type="match status" value="1"/>
</dbReference>
<evidence type="ECO:0000256" key="3">
    <source>
        <dbReference type="ARBA" id="ARBA00022824"/>
    </source>
</evidence>
<dbReference type="EMBL" id="OC875358">
    <property type="protein sequence ID" value="CAD7638400.1"/>
    <property type="molecule type" value="Genomic_DNA"/>
</dbReference>
<dbReference type="GO" id="GO:0005789">
    <property type="term" value="C:endoplasmic reticulum membrane"/>
    <property type="evidence" value="ECO:0007669"/>
    <property type="project" value="UniProtKB-SubCell"/>
</dbReference>
<evidence type="ECO:0000259" key="7">
    <source>
        <dbReference type="PROSITE" id="PS50076"/>
    </source>
</evidence>
<dbReference type="OrthoDB" id="442087at2759"/>
<keyword evidence="9" id="KW-1185">Reference proteome</keyword>
<accession>A0A7R9LB36</accession>
<evidence type="ECO:0000256" key="1">
    <source>
        <dbReference type="ARBA" id="ARBA00004389"/>
    </source>
</evidence>
<evidence type="ECO:0000256" key="4">
    <source>
        <dbReference type="ARBA" id="ARBA00022989"/>
    </source>
</evidence>
<keyword evidence="4" id="KW-1133">Transmembrane helix</keyword>
<evidence type="ECO:0000256" key="5">
    <source>
        <dbReference type="ARBA" id="ARBA00023136"/>
    </source>
</evidence>
<dbReference type="InterPro" id="IPR051100">
    <property type="entry name" value="DnaJ_subfamily_B/C"/>
</dbReference>
<feature type="compositionally biased region" description="Low complexity" evidence="6">
    <location>
        <begin position="1"/>
        <end position="22"/>
    </location>
</feature>
<feature type="region of interest" description="Disordered" evidence="6">
    <location>
        <begin position="1"/>
        <end position="53"/>
    </location>
</feature>
<evidence type="ECO:0000313" key="9">
    <source>
        <dbReference type="Proteomes" id="UP000759131"/>
    </source>
</evidence>
<dbReference type="Pfam" id="PF00226">
    <property type="entry name" value="DnaJ"/>
    <property type="match status" value="1"/>
</dbReference>
<dbReference type="InterPro" id="IPR001623">
    <property type="entry name" value="DnaJ_domain"/>
</dbReference>
<proteinExistence type="predicted"/>
<dbReference type="GO" id="GO:0030544">
    <property type="term" value="F:Hsp70 protein binding"/>
    <property type="evidence" value="ECO:0007669"/>
    <property type="project" value="TreeGrafter"/>
</dbReference>
<dbReference type="FunFam" id="1.10.287.110:FF:000103">
    <property type="entry name" value="DnaJ subfamily B member"/>
    <property type="match status" value="1"/>
</dbReference>
<dbReference type="InterPro" id="IPR036869">
    <property type="entry name" value="J_dom_sf"/>
</dbReference>
<dbReference type="Gene3D" id="1.10.287.110">
    <property type="entry name" value="DnaJ domain"/>
    <property type="match status" value="1"/>
</dbReference>
<dbReference type="PRINTS" id="PR00625">
    <property type="entry name" value="JDOMAIN"/>
</dbReference>
<feature type="domain" description="J" evidence="7">
    <location>
        <begin position="65"/>
        <end position="129"/>
    </location>
</feature>
<keyword evidence="5" id="KW-0472">Membrane</keyword>
<evidence type="ECO:0000313" key="8">
    <source>
        <dbReference type="EMBL" id="CAD7638400.1"/>
    </source>
</evidence>
<dbReference type="Proteomes" id="UP000759131">
    <property type="component" value="Unassembled WGS sequence"/>
</dbReference>
<dbReference type="AlphaFoldDB" id="A0A7R9LB36"/>
<dbReference type="Pfam" id="PF09320">
    <property type="entry name" value="DUF1977"/>
    <property type="match status" value="1"/>
</dbReference>
<dbReference type="InterPro" id="IPR018253">
    <property type="entry name" value="DnaJ_domain_CS"/>
</dbReference>
<dbReference type="GO" id="GO:0071218">
    <property type="term" value="P:cellular response to misfolded protein"/>
    <property type="evidence" value="ECO:0007669"/>
    <property type="project" value="TreeGrafter"/>
</dbReference>
<name>A0A7R9LB36_9ACAR</name>